<dbReference type="EMBL" id="JAQIZT010000012">
    <property type="protein sequence ID" value="KAJ6977513.1"/>
    <property type="molecule type" value="Genomic_DNA"/>
</dbReference>
<evidence type="ECO:0000313" key="2">
    <source>
        <dbReference type="Proteomes" id="UP001164929"/>
    </source>
</evidence>
<name>A0AAD6Q572_9ROSI</name>
<protein>
    <submittedName>
        <fullName evidence="1">Uncharacterized protein</fullName>
    </submittedName>
</protein>
<accession>A0AAD6Q572</accession>
<sequence length="82" mass="9430">MKLLGCRAAMFTTDIVSPWPQESNTCSWWRYALVGAPVENNSFTLPRRGYVPTGRNFSCARPWQQHAYFSTSSHPFTWRGSK</sequence>
<reference evidence="1" key="1">
    <citation type="journal article" date="2023" name="Mol. Ecol. Resour.">
        <title>Chromosome-level genome assembly of a triploid poplar Populus alba 'Berolinensis'.</title>
        <authorList>
            <person name="Chen S."/>
            <person name="Yu Y."/>
            <person name="Wang X."/>
            <person name="Wang S."/>
            <person name="Zhang T."/>
            <person name="Zhou Y."/>
            <person name="He R."/>
            <person name="Meng N."/>
            <person name="Wang Y."/>
            <person name="Liu W."/>
            <person name="Liu Z."/>
            <person name="Liu J."/>
            <person name="Guo Q."/>
            <person name="Huang H."/>
            <person name="Sederoff R.R."/>
            <person name="Wang G."/>
            <person name="Qu G."/>
            <person name="Chen S."/>
        </authorList>
    </citation>
    <scope>NUCLEOTIDE SEQUENCE</scope>
    <source>
        <strain evidence="1">SC-2020</strain>
    </source>
</reference>
<proteinExistence type="predicted"/>
<gene>
    <name evidence="1" type="ORF">NC653_029423</name>
</gene>
<organism evidence="1 2">
    <name type="scientific">Populus alba x Populus x berolinensis</name>
    <dbReference type="NCBI Taxonomy" id="444605"/>
    <lineage>
        <taxon>Eukaryota</taxon>
        <taxon>Viridiplantae</taxon>
        <taxon>Streptophyta</taxon>
        <taxon>Embryophyta</taxon>
        <taxon>Tracheophyta</taxon>
        <taxon>Spermatophyta</taxon>
        <taxon>Magnoliopsida</taxon>
        <taxon>eudicotyledons</taxon>
        <taxon>Gunneridae</taxon>
        <taxon>Pentapetalae</taxon>
        <taxon>rosids</taxon>
        <taxon>fabids</taxon>
        <taxon>Malpighiales</taxon>
        <taxon>Salicaceae</taxon>
        <taxon>Saliceae</taxon>
        <taxon>Populus</taxon>
    </lineage>
</organism>
<evidence type="ECO:0000313" key="1">
    <source>
        <dbReference type="EMBL" id="KAJ6977513.1"/>
    </source>
</evidence>
<dbReference type="Proteomes" id="UP001164929">
    <property type="component" value="Chromosome 12"/>
</dbReference>
<keyword evidence="2" id="KW-1185">Reference proteome</keyword>
<dbReference type="AlphaFoldDB" id="A0AAD6Q572"/>
<comment type="caution">
    <text evidence="1">The sequence shown here is derived from an EMBL/GenBank/DDBJ whole genome shotgun (WGS) entry which is preliminary data.</text>
</comment>